<dbReference type="GO" id="GO:0004065">
    <property type="term" value="F:arylsulfatase activity"/>
    <property type="evidence" value="ECO:0007669"/>
    <property type="project" value="TreeGrafter"/>
</dbReference>
<dbReference type="Pfam" id="PF00884">
    <property type="entry name" value="Sulfatase"/>
    <property type="match status" value="1"/>
</dbReference>
<evidence type="ECO:0000259" key="5">
    <source>
        <dbReference type="Pfam" id="PF00884"/>
    </source>
</evidence>
<dbReference type="InterPro" id="IPR024607">
    <property type="entry name" value="Sulfatase_CS"/>
</dbReference>
<dbReference type="PROSITE" id="PS00523">
    <property type="entry name" value="SULFATASE_1"/>
    <property type="match status" value="1"/>
</dbReference>
<sequence>MQRRRFMQTVAAASAIAPAAFSKDGKKPNVVIVITDDQGYGDLAFTGNPAINTPTLDKLRTQGTLLNNFHVDPTCAPTRSALMTGRYSDRVGVWHTVQGRSMLRRREITMADVFSSNGYATGHFGKWHLGDCYPYRPEDRGFQHCIYHQAGGVGQAPDYWGNDYFDDTYIVNGKHQRFEGFCTDIWFDEGMKFIKVNKSKPFFAYIAMNAPHSPYYCPEEYTKPYEGNPNVSVTEFYGMVTNIDDNMAKLMKMLEDEGIADNTILVFMTDNGTAGGLKNGRGYDGGMRGQKNSEYEGGHRVPFIIRWPDGKIEAGKSVERLTAHIDILPTFIELCGLTAPEIEFDGSSIRDLLYSDGKKWLDRALVVESQRVVDPIKWRKSAVMTDQWRLVNGEELFDLKGDPKQGNDVASKHPEVVERLRAEYDKFWDDVSKEHDLTSYMVIGSDRSPIVSLSSHDWLIDKLPPWNQKHIKSGAVAEESFWAIEVEREGDYEISLRRWPVEADKGINDGTYGKAFNYKKARMKIADIDEIKDIPEGAKEVTFKVSLRKGVTQLAPVFIGPDLTATPYYAYVTHKPKPGWQTPRGMGILVYDPGYGRIPPQLKKK</sequence>
<feature type="domain" description="Sulfatase N-terminal" evidence="5">
    <location>
        <begin position="28"/>
        <end position="336"/>
    </location>
</feature>
<dbReference type="CDD" id="cd16146">
    <property type="entry name" value="ARS_like"/>
    <property type="match status" value="1"/>
</dbReference>
<dbReference type="Proteomes" id="UP000346198">
    <property type="component" value="Unassembled WGS sequence"/>
</dbReference>
<dbReference type="PANTHER" id="PTHR42693:SF53">
    <property type="entry name" value="ENDO-4-O-SULFATASE"/>
    <property type="match status" value="1"/>
</dbReference>
<evidence type="ECO:0000256" key="2">
    <source>
        <dbReference type="ARBA" id="ARBA00022723"/>
    </source>
</evidence>
<keyword evidence="3" id="KW-0378">Hydrolase</keyword>
<dbReference type="InterPro" id="IPR000917">
    <property type="entry name" value="Sulfatase_N"/>
</dbReference>
<evidence type="ECO:0000256" key="4">
    <source>
        <dbReference type="ARBA" id="ARBA00022837"/>
    </source>
</evidence>
<evidence type="ECO:0000256" key="1">
    <source>
        <dbReference type="ARBA" id="ARBA00008779"/>
    </source>
</evidence>
<dbReference type="GO" id="GO:0046872">
    <property type="term" value="F:metal ion binding"/>
    <property type="evidence" value="ECO:0007669"/>
    <property type="project" value="UniProtKB-KW"/>
</dbReference>
<dbReference type="RefSeq" id="WP_136059837.1">
    <property type="nucleotide sequence ID" value="NZ_CAAHFH010000001.1"/>
</dbReference>
<dbReference type="Gene3D" id="3.40.720.10">
    <property type="entry name" value="Alkaline Phosphatase, subunit A"/>
    <property type="match status" value="1"/>
</dbReference>
<keyword evidence="7" id="KW-1185">Reference proteome</keyword>
<protein>
    <submittedName>
        <fullName evidence="6">Arylsulfatase</fullName>
    </submittedName>
</protein>
<dbReference type="SUPFAM" id="SSF53649">
    <property type="entry name" value="Alkaline phosphatase-like"/>
    <property type="match status" value="1"/>
</dbReference>
<dbReference type="PANTHER" id="PTHR42693">
    <property type="entry name" value="ARYLSULFATASE FAMILY MEMBER"/>
    <property type="match status" value="1"/>
</dbReference>
<reference evidence="6 7" key="1">
    <citation type="submission" date="2019-04" db="EMBL/GenBank/DDBJ databases">
        <authorList>
            <person name="Van Vliet M D."/>
        </authorList>
    </citation>
    <scope>NUCLEOTIDE SEQUENCE [LARGE SCALE GENOMIC DNA]</scope>
    <source>
        <strain evidence="6 7">F21</strain>
    </source>
</reference>
<dbReference type="Gene3D" id="3.30.1120.10">
    <property type="match status" value="1"/>
</dbReference>
<dbReference type="InterPro" id="IPR050738">
    <property type="entry name" value="Sulfatase"/>
</dbReference>
<comment type="similarity">
    <text evidence="1">Belongs to the sulfatase family.</text>
</comment>
<keyword evidence="4" id="KW-0106">Calcium</keyword>
<evidence type="ECO:0000313" key="7">
    <source>
        <dbReference type="Proteomes" id="UP000346198"/>
    </source>
</evidence>
<evidence type="ECO:0000256" key="3">
    <source>
        <dbReference type="ARBA" id="ARBA00022801"/>
    </source>
</evidence>
<dbReference type="InterPro" id="IPR017850">
    <property type="entry name" value="Alkaline_phosphatase_core_sf"/>
</dbReference>
<keyword evidence="2" id="KW-0479">Metal-binding</keyword>
<name>A0A6C2UFY9_9BACT</name>
<proteinExistence type="inferred from homology"/>
<accession>A0A6C2UFY9</accession>
<gene>
    <name evidence="6" type="primary">atsA_31</name>
    <name evidence="6" type="ORF">SCARR_00393</name>
</gene>
<dbReference type="AlphaFoldDB" id="A0A6C2UFY9"/>
<evidence type="ECO:0000313" key="6">
    <source>
        <dbReference type="EMBL" id="VGO18341.1"/>
    </source>
</evidence>
<dbReference type="FunFam" id="3.40.720.10:FF:000070">
    <property type="entry name" value="Arylsulfatase A"/>
    <property type="match status" value="1"/>
</dbReference>
<dbReference type="EMBL" id="CAAHFH010000001">
    <property type="protein sequence ID" value="VGO18341.1"/>
    <property type="molecule type" value="Genomic_DNA"/>
</dbReference>
<organism evidence="6 7">
    <name type="scientific">Pontiella sulfatireligans</name>
    <dbReference type="NCBI Taxonomy" id="2750658"/>
    <lineage>
        <taxon>Bacteria</taxon>
        <taxon>Pseudomonadati</taxon>
        <taxon>Kiritimatiellota</taxon>
        <taxon>Kiritimatiellia</taxon>
        <taxon>Kiritimatiellales</taxon>
        <taxon>Pontiellaceae</taxon>
        <taxon>Pontiella</taxon>
    </lineage>
</organism>